<keyword evidence="2" id="KW-0802">TPR repeat</keyword>
<dbReference type="InterPro" id="IPR044244">
    <property type="entry name" value="TTC27/Emw1"/>
</dbReference>
<name>A0ABQ9U5I3_SAGOE</name>
<dbReference type="Proteomes" id="UP001266305">
    <property type="component" value="Unassembled WGS sequence"/>
</dbReference>
<dbReference type="PANTHER" id="PTHR16193">
    <property type="entry name" value="TETRATRICOPEPTIDE REPEAT PROTEIN 27"/>
    <property type="match status" value="1"/>
</dbReference>
<sequence length="339" mass="37677">MWTPELAVLRGFPTEAERQQWIQDGVAGSESGSFLQLLLEGNYEAIFLNSMTQNIFNSTTTSEEKIDSYLEKQVVTFLDGSTDLDTTERQQLIFLLGVSSLQLFVQSNWTGPPVDLHPQDFLPSVLFQQFSEVKGLDAFVLSLLTLDGESIYSLTLKPMLLLLARTILVNVRHKLTAIETRRFPGRGAPWVASVAVLASAAFSADVAGVAVLAGAPSLPWWTLRCVNIHQHLLEERSPLLFTLAENCIDQVMKLQNLFVDDSGQYLAIQFHLECAYVFLYYYEYRRAKDQLNIAKDISQLQIDLTAVVDAPPSPGCTVLDAGSKTLSAKRLQSLPCLSL</sequence>
<reference evidence="3 4" key="1">
    <citation type="submission" date="2023-05" db="EMBL/GenBank/DDBJ databases">
        <title>B98-5 Cell Line De Novo Hybrid Assembly: An Optical Mapping Approach.</title>
        <authorList>
            <person name="Kananen K."/>
            <person name="Auerbach J.A."/>
            <person name="Kautto E."/>
            <person name="Blachly J.S."/>
        </authorList>
    </citation>
    <scope>NUCLEOTIDE SEQUENCE [LARGE SCALE GENOMIC DNA]</scope>
    <source>
        <strain evidence="3">B95-8</strain>
        <tissue evidence="3">Cell line</tissue>
    </source>
</reference>
<dbReference type="PANTHER" id="PTHR16193:SF0">
    <property type="entry name" value="TETRATRICOPEPTIDE REPEAT PROTEIN 27"/>
    <property type="match status" value="1"/>
</dbReference>
<evidence type="ECO:0000256" key="2">
    <source>
        <dbReference type="ARBA" id="ARBA00022803"/>
    </source>
</evidence>
<protein>
    <submittedName>
        <fullName evidence="3">Tetratricopeptide repeat domain 27</fullName>
    </submittedName>
</protein>
<accession>A0ABQ9U5I3</accession>
<evidence type="ECO:0000313" key="4">
    <source>
        <dbReference type="Proteomes" id="UP001266305"/>
    </source>
</evidence>
<evidence type="ECO:0000313" key="3">
    <source>
        <dbReference type="EMBL" id="KAK2092312.1"/>
    </source>
</evidence>
<keyword evidence="1" id="KW-0677">Repeat</keyword>
<dbReference type="EMBL" id="JASSZA010000015">
    <property type="protein sequence ID" value="KAK2092312.1"/>
    <property type="molecule type" value="Genomic_DNA"/>
</dbReference>
<gene>
    <name evidence="3" type="primary">TTC27_1</name>
    <name evidence="3" type="ORF">P7K49_028840</name>
</gene>
<proteinExistence type="predicted"/>
<keyword evidence="4" id="KW-1185">Reference proteome</keyword>
<evidence type="ECO:0000256" key="1">
    <source>
        <dbReference type="ARBA" id="ARBA00022737"/>
    </source>
</evidence>
<comment type="caution">
    <text evidence="3">The sequence shown here is derived from an EMBL/GenBank/DDBJ whole genome shotgun (WGS) entry which is preliminary data.</text>
</comment>
<organism evidence="3 4">
    <name type="scientific">Saguinus oedipus</name>
    <name type="common">Cotton-top tamarin</name>
    <name type="synonym">Oedipomidas oedipus</name>
    <dbReference type="NCBI Taxonomy" id="9490"/>
    <lineage>
        <taxon>Eukaryota</taxon>
        <taxon>Metazoa</taxon>
        <taxon>Chordata</taxon>
        <taxon>Craniata</taxon>
        <taxon>Vertebrata</taxon>
        <taxon>Euteleostomi</taxon>
        <taxon>Mammalia</taxon>
        <taxon>Eutheria</taxon>
        <taxon>Euarchontoglires</taxon>
        <taxon>Primates</taxon>
        <taxon>Haplorrhini</taxon>
        <taxon>Platyrrhini</taxon>
        <taxon>Cebidae</taxon>
        <taxon>Callitrichinae</taxon>
        <taxon>Saguinus</taxon>
    </lineage>
</organism>